<dbReference type="Proteomes" id="UP001642464">
    <property type="component" value="Unassembled WGS sequence"/>
</dbReference>
<reference evidence="5 6" key="1">
    <citation type="submission" date="2024-02" db="EMBL/GenBank/DDBJ databases">
        <authorList>
            <person name="Chen Y."/>
            <person name="Shah S."/>
            <person name="Dougan E. K."/>
            <person name="Thang M."/>
            <person name="Chan C."/>
        </authorList>
    </citation>
    <scope>NUCLEOTIDE SEQUENCE [LARGE SCALE GENOMIC DNA]</scope>
</reference>
<dbReference type="Gene3D" id="3.60.21.10">
    <property type="match status" value="1"/>
</dbReference>
<comment type="caution">
    <text evidence="5">The sequence shown here is derived from an EMBL/GenBank/DDBJ whole genome shotgun (WGS) entry which is preliminary data.</text>
</comment>
<dbReference type="InterPro" id="IPR018247">
    <property type="entry name" value="EF_Hand_1_Ca_BS"/>
</dbReference>
<dbReference type="InterPro" id="IPR011992">
    <property type="entry name" value="EF-hand-dom_pair"/>
</dbReference>
<dbReference type="SMART" id="SM00156">
    <property type="entry name" value="PP2Ac"/>
    <property type="match status" value="1"/>
</dbReference>
<dbReference type="PANTHER" id="PTHR11668:SF4">
    <property type="entry name" value="SERINE_THREONINE SPECIFIC PROTEIN PHOSPHATASES DOMAIN-CONTAINING PROTEIN"/>
    <property type="match status" value="1"/>
</dbReference>
<evidence type="ECO:0000259" key="4">
    <source>
        <dbReference type="PROSITE" id="PS50222"/>
    </source>
</evidence>
<feature type="compositionally biased region" description="Basic and acidic residues" evidence="3">
    <location>
        <begin position="679"/>
        <end position="689"/>
    </location>
</feature>
<feature type="region of interest" description="Disordered" evidence="3">
    <location>
        <begin position="661"/>
        <end position="689"/>
    </location>
</feature>
<sequence length="725" mass="81721">MVSPKGRERAAVTISTHRDAHNPPVELPSSSASNFFEEAQAGAAEEAELRRKFQKFASKSSAELSEPDVLTFEDFTRLLEHYDTTSLASLVPYFYAIDRNRDGKLDFQEFFLGSVAADPQTVHILNSFTGRERANFTFDYYDVNRSGFLELEEFQKVCRDCALPSLDEHALRRHTFEKARDLGLMEESQRRGRVLDDESSFIPPNQKQFYEFISTERLRGTSRLFRFQKTLIKQRSRPKRAVLAPEPVDGTELPPAEGDTEDATTEEPSDYEDVDGLFFDKEESPRIASQDARTMPYTDLLPVAPPCELHLDTEKGLDDAFQIAAEVLKGLSHSNFEGLIPPADGSFTLATADDICALCNAAAILMKDEDMVLTHLQPPLKVFGALHGQIWDLLSHFKWHFRPTEDEGHGDLLYMSYLFLGDYADRGSHSLEVLTILLSLKVLHPNRISLLRGHHENRHVNYHLGLREECEKRLGTGAMEVYEQLNRTFEHMSLAANMGGKMLALGPGIVSSSLHRLDQLRKYRKPLYLPHPLQQRPEKAERLNEQVLLELFTPSDLLQPEGCEREAEQVKAFCAMQKLNAVVASRQIPATGFAFDFGNRLIRVCSCVNYCDLRRGNLAAILYVVQQDESSAVTIRPKVLAAYPDRKDFLSGRPLLPTPSRAPVNLRWPRQSRAPTPGRLRDTQADETGHPVTSIRLLEDQATAAVEDETVHFPVLSFAKASPQG</sequence>
<dbReference type="SUPFAM" id="SSF56300">
    <property type="entry name" value="Metallo-dependent phosphatases"/>
    <property type="match status" value="1"/>
</dbReference>
<dbReference type="Pfam" id="PF00149">
    <property type="entry name" value="Metallophos"/>
    <property type="match status" value="1"/>
</dbReference>
<dbReference type="Pfam" id="PF13202">
    <property type="entry name" value="EF-hand_5"/>
    <property type="match status" value="2"/>
</dbReference>
<proteinExistence type="inferred from homology"/>
<evidence type="ECO:0000256" key="1">
    <source>
        <dbReference type="ARBA" id="ARBA00008294"/>
    </source>
</evidence>
<dbReference type="EMBL" id="CAXAMM010010001">
    <property type="protein sequence ID" value="CAK9022018.1"/>
    <property type="molecule type" value="Genomic_DNA"/>
</dbReference>
<feature type="region of interest" description="Disordered" evidence="3">
    <location>
        <begin position="238"/>
        <end position="271"/>
    </location>
</feature>
<feature type="region of interest" description="Disordered" evidence="3">
    <location>
        <begin position="1"/>
        <end position="30"/>
    </location>
</feature>
<dbReference type="InterPro" id="IPR029052">
    <property type="entry name" value="Metallo-depent_PP-like"/>
</dbReference>
<accession>A0ABP0K5H4</accession>
<dbReference type="SUPFAM" id="SSF47473">
    <property type="entry name" value="EF-hand"/>
    <property type="match status" value="1"/>
</dbReference>
<dbReference type="Gene3D" id="1.10.238.10">
    <property type="entry name" value="EF-hand"/>
    <property type="match status" value="1"/>
</dbReference>
<gene>
    <name evidence="5" type="ORF">SCF082_LOCUS15604</name>
</gene>
<name>A0ABP0K5H4_9DINO</name>
<organism evidence="5 6">
    <name type="scientific">Durusdinium trenchii</name>
    <dbReference type="NCBI Taxonomy" id="1381693"/>
    <lineage>
        <taxon>Eukaryota</taxon>
        <taxon>Sar</taxon>
        <taxon>Alveolata</taxon>
        <taxon>Dinophyceae</taxon>
        <taxon>Suessiales</taxon>
        <taxon>Symbiodiniaceae</taxon>
        <taxon>Durusdinium</taxon>
    </lineage>
</organism>
<dbReference type="InterPro" id="IPR050341">
    <property type="entry name" value="PP1_catalytic_subunit"/>
</dbReference>
<feature type="compositionally biased region" description="Basic and acidic residues" evidence="3">
    <location>
        <begin position="1"/>
        <end position="21"/>
    </location>
</feature>
<evidence type="ECO:0000256" key="2">
    <source>
        <dbReference type="ARBA" id="ARBA00022837"/>
    </source>
</evidence>
<dbReference type="InterPro" id="IPR004843">
    <property type="entry name" value="Calcineurin-like_PHP"/>
</dbReference>
<dbReference type="SMART" id="SM00054">
    <property type="entry name" value="EFh"/>
    <property type="match status" value="2"/>
</dbReference>
<evidence type="ECO:0000256" key="3">
    <source>
        <dbReference type="SAM" id="MobiDB-lite"/>
    </source>
</evidence>
<dbReference type="PRINTS" id="PR00114">
    <property type="entry name" value="STPHPHTASE"/>
</dbReference>
<evidence type="ECO:0000313" key="5">
    <source>
        <dbReference type="EMBL" id="CAK9022018.1"/>
    </source>
</evidence>
<feature type="compositionally biased region" description="Acidic residues" evidence="3">
    <location>
        <begin position="258"/>
        <end position="271"/>
    </location>
</feature>
<protein>
    <submittedName>
        <fullName evidence="5">Serine/threonine-protein phosphatase BSL1 homolog (BSU1-like protein 1 homolog)</fullName>
    </submittedName>
</protein>
<dbReference type="InterPro" id="IPR002048">
    <property type="entry name" value="EF_hand_dom"/>
</dbReference>
<feature type="domain" description="EF-hand" evidence="4">
    <location>
        <begin position="129"/>
        <end position="164"/>
    </location>
</feature>
<dbReference type="PROSITE" id="PS50222">
    <property type="entry name" value="EF_HAND_2"/>
    <property type="match status" value="1"/>
</dbReference>
<keyword evidence="6" id="KW-1185">Reference proteome</keyword>
<comment type="similarity">
    <text evidence="1">Belongs to the PPP phosphatase family.</text>
</comment>
<evidence type="ECO:0000313" key="6">
    <source>
        <dbReference type="Proteomes" id="UP001642464"/>
    </source>
</evidence>
<keyword evidence="2" id="KW-0106">Calcium</keyword>
<dbReference type="PROSITE" id="PS00018">
    <property type="entry name" value="EF_HAND_1"/>
    <property type="match status" value="2"/>
</dbReference>
<dbReference type="InterPro" id="IPR006186">
    <property type="entry name" value="Ser/Thr-sp_prot-phosphatase"/>
</dbReference>
<dbReference type="PANTHER" id="PTHR11668">
    <property type="entry name" value="SERINE/THREONINE PROTEIN PHOSPHATASE"/>
    <property type="match status" value="1"/>
</dbReference>